<protein>
    <recommendedName>
        <fullName evidence="4">QacE</fullName>
    </recommendedName>
</protein>
<proteinExistence type="predicted"/>
<evidence type="ECO:0000313" key="3">
    <source>
        <dbReference type="Proteomes" id="UP000537188"/>
    </source>
</evidence>
<keyword evidence="1" id="KW-0812">Transmembrane</keyword>
<dbReference type="InterPro" id="IPR045629">
    <property type="entry name" value="DUF6232"/>
</dbReference>
<comment type="caution">
    <text evidence="2">The sequence shown here is derived from an EMBL/GenBank/DDBJ whole genome shotgun (WGS) entry which is preliminary data.</text>
</comment>
<dbReference type="AlphaFoldDB" id="A0A7Y8FC69"/>
<keyword evidence="1" id="KW-1133">Transmembrane helix</keyword>
<reference evidence="2 3" key="1">
    <citation type="submission" date="2020-04" db="EMBL/GenBank/DDBJ databases">
        <title>Molecular characterization of pseudomonads from Agaricus bisporus reveal novel blotch 2 pathogens in Western Europe.</title>
        <authorList>
            <person name="Taparia T."/>
            <person name="Krijger M."/>
            <person name="Haynes E."/>
            <person name="Elpinstone J.G."/>
            <person name="Noble R."/>
            <person name="Van Der Wolf J."/>
        </authorList>
    </citation>
    <scope>NUCLEOTIDE SEQUENCE [LARGE SCALE GENOMIC DNA]</scope>
    <source>
        <strain evidence="2 3">IPO3781</strain>
    </source>
</reference>
<feature type="transmembrane region" description="Helical" evidence="1">
    <location>
        <begin position="51"/>
        <end position="83"/>
    </location>
</feature>
<sequence>MEAQQEKVFFDERAVKVTNTRFILPGQKTFAMSGVTAVKTSQIDPNRLLPLILLVVGLIVGYNKGVNLISIGLVLAGGAWLYLQKSTYFIVLSTSSGEQQALQDKDLSWISKVVAALNEAIIYRG</sequence>
<dbReference type="EMBL" id="JACARF010000014">
    <property type="protein sequence ID" value="NWE76443.1"/>
    <property type="molecule type" value="Genomic_DNA"/>
</dbReference>
<dbReference type="Proteomes" id="UP000537188">
    <property type="component" value="Unassembled WGS sequence"/>
</dbReference>
<evidence type="ECO:0000313" key="2">
    <source>
        <dbReference type="EMBL" id="NWE76443.1"/>
    </source>
</evidence>
<accession>A0A7Y8FC69</accession>
<gene>
    <name evidence="2" type="ORF">HX828_12815</name>
</gene>
<keyword evidence="1" id="KW-0472">Membrane</keyword>
<dbReference type="RefSeq" id="WP_177113949.1">
    <property type="nucleotide sequence ID" value="NZ_CP196740.1"/>
</dbReference>
<dbReference type="Pfam" id="PF19744">
    <property type="entry name" value="DUF6232"/>
    <property type="match status" value="1"/>
</dbReference>
<name>A0A7Y8FC69_9PSED</name>
<evidence type="ECO:0008006" key="4">
    <source>
        <dbReference type="Google" id="ProtNLM"/>
    </source>
</evidence>
<organism evidence="2 3">
    <name type="scientific">Pseudomonas yamanorum</name>
    <dbReference type="NCBI Taxonomy" id="515393"/>
    <lineage>
        <taxon>Bacteria</taxon>
        <taxon>Pseudomonadati</taxon>
        <taxon>Pseudomonadota</taxon>
        <taxon>Gammaproteobacteria</taxon>
        <taxon>Pseudomonadales</taxon>
        <taxon>Pseudomonadaceae</taxon>
        <taxon>Pseudomonas</taxon>
    </lineage>
</organism>
<evidence type="ECO:0000256" key="1">
    <source>
        <dbReference type="SAM" id="Phobius"/>
    </source>
</evidence>